<dbReference type="Proteomes" id="UP001303115">
    <property type="component" value="Unassembled WGS sequence"/>
</dbReference>
<evidence type="ECO:0000313" key="5">
    <source>
        <dbReference type="EMBL" id="KAK4043935.1"/>
    </source>
</evidence>
<dbReference type="InterPro" id="IPR015421">
    <property type="entry name" value="PyrdxlP-dep_Trfase_major"/>
</dbReference>
<dbReference type="EMBL" id="MU854323">
    <property type="protein sequence ID" value="KAK4043935.1"/>
    <property type="molecule type" value="Genomic_DNA"/>
</dbReference>
<keyword evidence="6" id="KW-1185">Reference proteome</keyword>
<comment type="cofactor">
    <cofactor evidence="1">
        <name>pyridoxal 5'-phosphate</name>
        <dbReference type="ChEBI" id="CHEBI:597326"/>
    </cofactor>
</comment>
<dbReference type="InterPro" id="IPR015422">
    <property type="entry name" value="PyrdxlP-dep_Trfase_small"/>
</dbReference>
<feature type="signal peptide" evidence="3">
    <location>
        <begin position="1"/>
        <end position="18"/>
    </location>
</feature>
<gene>
    <name evidence="5" type="ORF">C8A01DRAFT_12637</name>
</gene>
<comment type="caution">
    <text evidence="5">The sequence shown here is derived from an EMBL/GenBank/DDBJ whole genome shotgun (WGS) entry which is preliminary data.</text>
</comment>
<reference evidence="6" key="1">
    <citation type="journal article" date="2023" name="Mol. Phylogenet. Evol.">
        <title>Genome-scale phylogeny and comparative genomics of the fungal order Sordariales.</title>
        <authorList>
            <person name="Hensen N."/>
            <person name="Bonometti L."/>
            <person name="Westerberg I."/>
            <person name="Brannstrom I.O."/>
            <person name="Guillou S."/>
            <person name="Cros-Aarteil S."/>
            <person name="Calhoun S."/>
            <person name="Haridas S."/>
            <person name="Kuo A."/>
            <person name="Mondo S."/>
            <person name="Pangilinan J."/>
            <person name="Riley R."/>
            <person name="LaButti K."/>
            <person name="Andreopoulos B."/>
            <person name="Lipzen A."/>
            <person name="Chen C."/>
            <person name="Yan M."/>
            <person name="Daum C."/>
            <person name="Ng V."/>
            <person name="Clum A."/>
            <person name="Steindorff A."/>
            <person name="Ohm R.A."/>
            <person name="Martin F."/>
            <person name="Silar P."/>
            <person name="Natvig D.O."/>
            <person name="Lalanne C."/>
            <person name="Gautier V."/>
            <person name="Ament-Velasquez S.L."/>
            <person name="Kruys A."/>
            <person name="Hutchinson M.I."/>
            <person name="Powell A.J."/>
            <person name="Barry K."/>
            <person name="Miller A.N."/>
            <person name="Grigoriev I.V."/>
            <person name="Debuchy R."/>
            <person name="Gladieux P."/>
            <person name="Hiltunen Thoren M."/>
            <person name="Johannesson H."/>
        </authorList>
    </citation>
    <scope>NUCLEOTIDE SEQUENCE [LARGE SCALE GENOMIC DNA]</scope>
    <source>
        <strain evidence="6">CBS 284.82</strain>
    </source>
</reference>
<accession>A0AAN6PPN9</accession>
<dbReference type="InterPro" id="IPR015424">
    <property type="entry name" value="PyrdxlP-dep_Trfase"/>
</dbReference>
<dbReference type="InterPro" id="IPR001597">
    <property type="entry name" value="ArAA_b-elim_lyase/Thr_aldolase"/>
</dbReference>
<keyword evidence="5" id="KW-0808">Transferase</keyword>
<name>A0AAN6PPN9_9PEZI</name>
<evidence type="ECO:0000256" key="2">
    <source>
        <dbReference type="ARBA" id="ARBA00022898"/>
    </source>
</evidence>
<evidence type="ECO:0000256" key="1">
    <source>
        <dbReference type="ARBA" id="ARBA00001933"/>
    </source>
</evidence>
<dbReference type="Gene3D" id="3.90.1150.10">
    <property type="entry name" value="Aspartate Aminotransferase, domain 1"/>
    <property type="match status" value="1"/>
</dbReference>
<organism evidence="5 6">
    <name type="scientific">Parachaetomium inaequale</name>
    <dbReference type="NCBI Taxonomy" id="2588326"/>
    <lineage>
        <taxon>Eukaryota</taxon>
        <taxon>Fungi</taxon>
        <taxon>Dikarya</taxon>
        <taxon>Ascomycota</taxon>
        <taxon>Pezizomycotina</taxon>
        <taxon>Sordariomycetes</taxon>
        <taxon>Sordariomycetidae</taxon>
        <taxon>Sordariales</taxon>
        <taxon>Chaetomiaceae</taxon>
        <taxon>Parachaetomium</taxon>
    </lineage>
</organism>
<dbReference type="GO" id="GO:0006520">
    <property type="term" value="P:amino acid metabolic process"/>
    <property type="evidence" value="ECO:0007669"/>
    <property type="project" value="InterPro"/>
</dbReference>
<evidence type="ECO:0000313" key="6">
    <source>
        <dbReference type="Proteomes" id="UP001303115"/>
    </source>
</evidence>
<dbReference type="Gene3D" id="3.40.640.10">
    <property type="entry name" value="Type I PLP-dependent aspartate aminotransferase-like (Major domain)"/>
    <property type="match status" value="1"/>
</dbReference>
<protein>
    <submittedName>
        <fullName evidence="5">Pyridoxal phosphate-dependent transferase</fullName>
    </submittedName>
</protein>
<proteinExistence type="predicted"/>
<feature type="domain" description="Aromatic amino acid beta-eliminating lyase/threonine aldolase" evidence="4">
    <location>
        <begin position="1"/>
        <end position="132"/>
    </location>
</feature>
<keyword evidence="3" id="KW-0732">Signal</keyword>
<sequence>CKKLDLLLLMDGARLVAAMTSPKNDMTWNDLYRLTDVFWIGGTKNGALLGEAVVIKDPAFGANFPYHVKQRGMLLAKSRLLGIQFSTLFQGDLFSRLARHSNEAAAEMSTSLVDMGFTLWQPTDSNQVFVILPVALVQDLEKNFDFFVWENLGDGWQVVRFVTSWATELSEVRGLCVVVGAWLETGYAEGSSEAQQILLSSVCRQQDL</sequence>
<dbReference type="GO" id="GO:0016829">
    <property type="term" value="F:lyase activity"/>
    <property type="evidence" value="ECO:0007669"/>
    <property type="project" value="InterPro"/>
</dbReference>
<evidence type="ECO:0000256" key="3">
    <source>
        <dbReference type="SAM" id="SignalP"/>
    </source>
</evidence>
<keyword evidence="2" id="KW-0663">Pyridoxal phosphate</keyword>
<dbReference type="GO" id="GO:0016740">
    <property type="term" value="F:transferase activity"/>
    <property type="evidence" value="ECO:0007669"/>
    <property type="project" value="UniProtKB-KW"/>
</dbReference>
<dbReference type="Pfam" id="PF01212">
    <property type="entry name" value="Beta_elim_lyase"/>
    <property type="match status" value="1"/>
</dbReference>
<dbReference type="SUPFAM" id="SSF53383">
    <property type="entry name" value="PLP-dependent transferases"/>
    <property type="match status" value="1"/>
</dbReference>
<dbReference type="AlphaFoldDB" id="A0AAN6PPN9"/>
<feature type="non-terminal residue" evidence="5">
    <location>
        <position position="1"/>
    </location>
</feature>
<evidence type="ECO:0000259" key="4">
    <source>
        <dbReference type="Pfam" id="PF01212"/>
    </source>
</evidence>
<feature type="chain" id="PRO_5042952483" evidence="3">
    <location>
        <begin position="19"/>
        <end position="208"/>
    </location>
</feature>